<reference evidence="3 4" key="1">
    <citation type="submission" date="2017-10" db="EMBL/GenBank/DDBJ databases">
        <title>Sedimentibacterium mangrovi gen. nov., sp. nov., a novel member of family Phyllobacteriacea isolated from mangrove sediment.</title>
        <authorList>
            <person name="Liao H."/>
            <person name="Tian Y."/>
        </authorList>
    </citation>
    <scope>NUCLEOTIDE SEQUENCE [LARGE SCALE GENOMIC DNA]</scope>
    <source>
        <strain evidence="3 4">X9-2-2</strain>
    </source>
</reference>
<organism evidence="3 4">
    <name type="scientific">Zhengella mangrovi</name>
    <dbReference type="NCBI Taxonomy" id="1982044"/>
    <lineage>
        <taxon>Bacteria</taxon>
        <taxon>Pseudomonadati</taxon>
        <taxon>Pseudomonadota</taxon>
        <taxon>Alphaproteobacteria</taxon>
        <taxon>Hyphomicrobiales</taxon>
        <taxon>Notoacmeibacteraceae</taxon>
        <taxon>Zhengella</taxon>
    </lineage>
</organism>
<feature type="transmembrane region" description="Helical" evidence="1">
    <location>
        <begin position="139"/>
        <end position="159"/>
    </location>
</feature>
<evidence type="ECO:0000256" key="1">
    <source>
        <dbReference type="SAM" id="Phobius"/>
    </source>
</evidence>
<evidence type="ECO:0000313" key="3">
    <source>
        <dbReference type="EMBL" id="PHP66923.1"/>
    </source>
</evidence>
<dbReference type="EMBL" id="PDVP01000006">
    <property type="protein sequence ID" value="PHP66923.1"/>
    <property type="molecule type" value="Genomic_DNA"/>
</dbReference>
<dbReference type="Proteomes" id="UP000221168">
    <property type="component" value="Unassembled WGS sequence"/>
</dbReference>
<sequence>MTLSRAVSVLLAASAVNLALMVPGGFVETRSFPGYGVAVLGAFNIFLTLLGLGSLVLAWRAFRAHPVGKWAVLAGVAFVAVYGLDLAHIFPVAAEPMTGLLAAMEWIGTVLGLALIAAGYPLKHQQSRQPVQTSPLPRWLFIAMAAVGVAIIVFATQSVT</sequence>
<comment type="caution">
    <text evidence="3">The sequence shown here is derived from an EMBL/GenBank/DDBJ whole genome shotgun (WGS) entry which is preliminary data.</text>
</comment>
<keyword evidence="4" id="KW-1185">Reference proteome</keyword>
<dbReference type="AlphaFoldDB" id="A0A2G1QN25"/>
<protein>
    <recommendedName>
        <fullName evidence="2">DUF8051 domain-containing protein</fullName>
    </recommendedName>
</protein>
<feature type="transmembrane region" description="Helical" evidence="1">
    <location>
        <begin position="37"/>
        <end position="58"/>
    </location>
</feature>
<evidence type="ECO:0000313" key="4">
    <source>
        <dbReference type="Proteomes" id="UP000221168"/>
    </source>
</evidence>
<dbReference type="InterPro" id="IPR058364">
    <property type="entry name" value="DUF8051"/>
</dbReference>
<evidence type="ECO:0000259" key="2">
    <source>
        <dbReference type="Pfam" id="PF26225"/>
    </source>
</evidence>
<dbReference type="Pfam" id="PF26225">
    <property type="entry name" value="DUF8051"/>
    <property type="match status" value="1"/>
</dbReference>
<feature type="domain" description="DUF8051" evidence="2">
    <location>
        <begin position="2"/>
        <end position="121"/>
    </location>
</feature>
<gene>
    <name evidence="3" type="ORF">CSC94_12560</name>
</gene>
<keyword evidence="1" id="KW-0472">Membrane</keyword>
<accession>A0A2G1QN25</accession>
<feature type="transmembrane region" description="Helical" evidence="1">
    <location>
        <begin position="100"/>
        <end position="118"/>
    </location>
</feature>
<proteinExistence type="predicted"/>
<name>A0A2G1QN25_9HYPH</name>
<keyword evidence="1" id="KW-1133">Transmembrane helix</keyword>
<feature type="transmembrane region" description="Helical" evidence="1">
    <location>
        <begin position="70"/>
        <end position="94"/>
    </location>
</feature>
<keyword evidence="1" id="KW-0812">Transmembrane</keyword>